<reference evidence="2" key="2">
    <citation type="journal article" date="2009" name="Genome Res.">
        <title>Comparative genomic analyses of the human fungal pathogens Coccidioides and their relatives.</title>
        <authorList>
            <person name="Sharpton T.J."/>
            <person name="Stajich J.E."/>
            <person name="Rounsley S.D."/>
            <person name="Gardner M.J."/>
            <person name="Wortman J.R."/>
            <person name="Jordar V.S."/>
            <person name="Maiti R."/>
            <person name="Kodira C.D."/>
            <person name="Neafsey D.E."/>
            <person name="Zeng Q."/>
            <person name="Hung C.-Y."/>
            <person name="McMahan C."/>
            <person name="Muszewska A."/>
            <person name="Grynberg M."/>
            <person name="Mandel M.A."/>
            <person name="Kellner E.M."/>
            <person name="Barker B.M."/>
            <person name="Galgiani J.N."/>
            <person name="Orbach M.J."/>
            <person name="Kirkland T.N."/>
            <person name="Cole G.T."/>
            <person name="Henn M.R."/>
            <person name="Birren B.W."/>
            <person name="Taylor J.W."/>
        </authorList>
    </citation>
    <scope>NUCLEOTIDE SEQUENCE [LARGE SCALE GENOMIC DNA]</scope>
    <source>
        <strain evidence="2">RMSCC 3488</strain>
    </source>
</reference>
<dbReference type="Proteomes" id="UP000054567">
    <property type="component" value="Unassembled WGS sequence"/>
</dbReference>
<dbReference type="GO" id="GO:0031511">
    <property type="term" value="C:Mis6-Sim4 complex"/>
    <property type="evidence" value="ECO:0007669"/>
    <property type="project" value="InterPro"/>
</dbReference>
<reference evidence="1 2" key="1">
    <citation type="submission" date="2007-06" db="EMBL/GenBank/DDBJ databases">
        <title>The Genome Sequence of Coccidioides posadasii RMSCC_3488.</title>
        <authorList>
            <consortium name="Coccidioides Genome Resources Consortium"/>
            <consortium name="The Broad Institute Genome Sequencing Platform"/>
            <person name="Henn M.R."/>
            <person name="Sykes S."/>
            <person name="Young S."/>
            <person name="Jaffe D."/>
            <person name="Berlin A."/>
            <person name="Alvarez P."/>
            <person name="Butler J."/>
            <person name="Gnerre S."/>
            <person name="Grabherr M."/>
            <person name="Mauceli E."/>
            <person name="Brockman W."/>
            <person name="Kodira C."/>
            <person name="Alvarado L."/>
            <person name="Zeng Q."/>
            <person name="Crawford M."/>
            <person name="Antoine C."/>
            <person name="Devon K."/>
            <person name="Galgiani J."/>
            <person name="Orsborn K."/>
            <person name="Lewis M.L."/>
            <person name="Nusbaum C."/>
            <person name="Galagan J."/>
            <person name="Birren B."/>
        </authorList>
    </citation>
    <scope>NUCLEOTIDE SEQUENCE [LARGE SCALE GENOMIC DNA]</scope>
    <source>
        <strain evidence="1 2">RMSCC 3488</strain>
    </source>
</reference>
<evidence type="ECO:0008006" key="3">
    <source>
        <dbReference type="Google" id="ProtNLM"/>
    </source>
</evidence>
<evidence type="ECO:0000313" key="2">
    <source>
        <dbReference type="Proteomes" id="UP000054567"/>
    </source>
</evidence>
<dbReference type="AlphaFoldDB" id="A0A0J6F9L5"/>
<proteinExistence type="predicted"/>
<evidence type="ECO:0000313" key="1">
    <source>
        <dbReference type="EMBL" id="KMM66908.1"/>
    </source>
</evidence>
<dbReference type="PANTHER" id="PTHR42040">
    <property type="entry name" value="INNER KINETOCHORE SUBUNIT FTA4"/>
    <property type="match status" value="1"/>
</dbReference>
<organism evidence="1 2">
    <name type="scientific">Coccidioides posadasii RMSCC 3488</name>
    <dbReference type="NCBI Taxonomy" id="454284"/>
    <lineage>
        <taxon>Eukaryota</taxon>
        <taxon>Fungi</taxon>
        <taxon>Dikarya</taxon>
        <taxon>Ascomycota</taxon>
        <taxon>Pezizomycotina</taxon>
        <taxon>Eurotiomycetes</taxon>
        <taxon>Eurotiomycetidae</taxon>
        <taxon>Onygenales</taxon>
        <taxon>Onygenaceae</taxon>
        <taxon>Coccidioides</taxon>
    </lineage>
</organism>
<reference evidence="2" key="3">
    <citation type="journal article" date="2010" name="Genome Res.">
        <title>Population genomic sequencing of Coccidioides fungi reveals recent hybridization and transposon control.</title>
        <authorList>
            <person name="Neafsey D.E."/>
            <person name="Barker B.M."/>
            <person name="Sharpton T.J."/>
            <person name="Stajich J.E."/>
            <person name="Park D.J."/>
            <person name="Whiston E."/>
            <person name="Hung C.-Y."/>
            <person name="McMahan C."/>
            <person name="White J."/>
            <person name="Sykes S."/>
            <person name="Heiman D."/>
            <person name="Young S."/>
            <person name="Zeng Q."/>
            <person name="Abouelleil A."/>
            <person name="Aftuck L."/>
            <person name="Bessette D."/>
            <person name="Brown A."/>
            <person name="FitzGerald M."/>
            <person name="Lui A."/>
            <person name="Macdonald J.P."/>
            <person name="Priest M."/>
            <person name="Orbach M.J."/>
            <person name="Galgiani J.N."/>
            <person name="Kirkland T.N."/>
            <person name="Cole G.T."/>
            <person name="Birren B.W."/>
            <person name="Henn M.R."/>
            <person name="Taylor J.W."/>
            <person name="Rounsley S.D."/>
        </authorList>
    </citation>
    <scope>NUCLEOTIDE SEQUENCE [LARGE SCALE GENOMIC DNA]</scope>
    <source>
        <strain evidence="2">RMSCC 3488</strain>
    </source>
</reference>
<gene>
    <name evidence="1" type="ORF">CPAG_03244</name>
</gene>
<protein>
    <recommendedName>
        <fullName evidence="3">Kinetochore protein fta4</fullName>
    </recommendedName>
</protein>
<dbReference type="OrthoDB" id="21214at2759"/>
<dbReference type="EMBL" id="DS268110">
    <property type="protein sequence ID" value="KMM66908.1"/>
    <property type="molecule type" value="Genomic_DNA"/>
</dbReference>
<dbReference type="InterPro" id="IPR025207">
    <property type="entry name" value="Sim4_Fta4"/>
</dbReference>
<name>A0A0J6F9L5_COCPO</name>
<sequence>MAHSMTVAELKTAFLRDQIRILSTSLDPTEDWKDYGPEVESDLSDKAVGGVLQKVNSILGQHNRSVLSTQAVHHVSQQIERLYLNTIDPDLGGGSAQRHMVEKGADLTSPESIKRLPDEWMGSNVSAEAQERYMQLHKQLVLLDAERNKQRQRLAQYKQLKTLLEPFNEPRTNIQPNLVSKDSQLASELGRMRMLLAKVADRVIRVGQQRDGVPIEEPNSLEDMDTRLAKILDMT</sequence>
<accession>A0A0J6F9L5</accession>
<dbReference type="Pfam" id="PF13093">
    <property type="entry name" value="FTA4"/>
    <property type="match status" value="1"/>
</dbReference>
<dbReference type="PANTHER" id="PTHR42040:SF1">
    <property type="entry name" value="INNER KINETOCHORE SUBUNIT FTA4"/>
    <property type="match status" value="1"/>
</dbReference>
<dbReference type="VEuPathDB" id="FungiDB:CPAG_03244"/>